<evidence type="ECO:0000256" key="5">
    <source>
        <dbReference type="ARBA" id="ARBA00047942"/>
    </source>
</evidence>
<dbReference type="Pfam" id="PF07669">
    <property type="entry name" value="Eco57I"/>
    <property type="match status" value="1"/>
</dbReference>
<evidence type="ECO:0000259" key="6">
    <source>
        <dbReference type="Pfam" id="PF07669"/>
    </source>
</evidence>
<reference evidence="8" key="1">
    <citation type="journal article" date="2022" name="Microorganisms">
        <title>Beyond the ABCs#Discovery of Three New Plasmid Types in Rhodobacterales (RepQ, RepY, RepW).</title>
        <authorList>
            <person name="Freese H.M."/>
            <person name="Ringel V."/>
            <person name="Overmann J."/>
            <person name="Petersen J."/>
        </authorList>
    </citation>
    <scope>NUCLEOTIDE SEQUENCE [LARGE SCALE GENOMIC DNA]</scope>
    <source>
        <strain evidence="8">DSM 109990</strain>
    </source>
</reference>
<dbReference type="PROSITE" id="PS00092">
    <property type="entry name" value="N6_MTASE"/>
    <property type="match status" value="1"/>
</dbReference>
<dbReference type="RefSeq" id="WP_243261451.1">
    <property type="nucleotide sequence ID" value="NZ_CP085144.1"/>
</dbReference>
<dbReference type="PANTHER" id="PTHR33841:SF1">
    <property type="entry name" value="DNA METHYLTRANSFERASE A"/>
    <property type="match status" value="1"/>
</dbReference>
<keyword evidence="4" id="KW-0949">S-adenosyl-L-methionine</keyword>
<organism evidence="7 8">
    <name type="scientific">Sulfitobacter dubius</name>
    <dbReference type="NCBI Taxonomy" id="218673"/>
    <lineage>
        <taxon>Bacteria</taxon>
        <taxon>Pseudomonadati</taxon>
        <taxon>Pseudomonadota</taxon>
        <taxon>Alphaproteobacteria</taxon>
        <taxon>Rhodobacterales</taxon>
        <taxon>Roseobacteraceae</taxon>
        <taxon>Sulfitobacter</taxon>
    </lineage>
</organism>
<protein>
    <recommendedName>
        <fullName evidence="1">site-specific DNA-methyltransferase (adenine-specific)</fullName>
        <ecNumber evidence="1">2.1.1.72</ecNumber>
    </recommendedName>
</protein>
<evidence type="ECO:0000256" key="2">
    <source>
        <dbReference type="ARBA" id="ARBA00022603"/>
    </source>
</evidence>
<gene>
    <name evidence="7" type="ORF">DSM109990_02845</name>
</gene>
<comment type="catalytic activity">
    <reaction evidence="5">
        <text>a 2'-deoxyadenosine in DNA + S-adenosyl-L-methionine = an N(6)-methyl-2'-deoxyadenosine in DNA + S-adenosyl-L-homocysteine + H(+)</text>
        <dbReference type="Rhea" id="RHEA:15197"/>
        <dbReference type="Rhea" id="RHEA-COMP:12418"/>
        <dbReference type="Rhea" id="RHEA-COMP:12419"/>
        <dbReference type="ChEBI" id="CHEBI:15378"/>
        <dbReference type="ChEBI" id="CHEBI:57856"/>
        <dbReference type="ChEBI" id="CHEBI:59789"/>
        <dbReference type="ChEBI" id="CHEBI:90615"/>
        <dbReference type="ChEBI" id="CHEBI:90616"/>
        <dbReference type="EC" id="2.1.1.72"/>
    </reaction>
</comment>
<dbReference type="InterPro" id="IPR029063">
    <property type="entry name" value="SAM-dependent_MTases_sf"/>
</dbReference>
<dbReference type="InterPro" id="IPR002052">
    <property type="entry name" value="DNA_methylase_N6_adenine_CS"/>
</dbReference>
<evidence type="ECO:0000313" key="8">
    <source>
        <dbReference type="Proteomes" id="UP000831019"/>
    </source>
</evidence>
<name>A0ABY3ZPC3_9RHOB</name>
<dbReference type="Proteomes" id="UP000831019">
    <property type="component" value="Chromosome"/>
</dbReference>
<keyword evidence="2" id="KW-0489">Methyltransferase</keyword>
<sequence>MRDVAESNPQQFYEGLLTVLMRLVFVLYAEDRDLMPSSADEKAKTIYEQGYAVRRLFVDLEADAALYPDTMADRYGAWGRLLGLFKLIYDGAGPSFMHQRRGKLFDPTTFPFLLGQFEEGDEPDVLPVSDKCIHEVLKKLLMLDGERLSYKTLDVEQIGSVYEAVMGFTVTRSKGTSIALRSGKGNIPAYIDLEAVLDKARDKRAKYLLDTIDFKATPAQSKLLKPANNIDELLTALDKKIDERGSPDKRITMAGTIILQPTDERRKTGSHYTPRSLTAPIVKEAMEPVLAQLGDNPTPDQVLDLKVCDPAMGSGAFLVETCRALGEQLEAAWARHPHLLPDEARTDPQVFARREVAKRCLYGVDKNHMATDLAKLSLWLVTLAKDEDFSFLDHALKTGDSLVGLTFDQLSEFDWLTDGTASGFTQSFRRKVDAARGDRQRIRTAPDNVTFEQQKQRLDEADRDIAEVRLGGDAVIAVFFSETKVKARRQALDDFEVQFGQEDGQDVARRLQQGLLSGNHPITPFHWDIEFPEVFAGDNPGFDSIVGNPPFAGKNTITNGSRTGFMDWLKVISPGAHGNADLSAHFFRRAFALLREGGAMGLIATNTIGQGDTRESGLRYLLQVKNGEIYNARRRVKWPGEAAVVVSTVHVSKGTAEGVLVLLDGRPVSRISAFVREGDFDDTPQVLKENESKSFVGSYILGMGFTFDDENAAKGKATSLAEMERLIQKDPRNAKRIKPYLGGSEINTDPDHKHHRFVIDFEDFPLRRDASLKSWPDASDSQKRDMLRQGIVPENYPDPVAEDWPDLLEIVERLVKPERDKIKDEIGKRIWWRFLRAREELQDAKADKATVYAICRVSSNLGVAKVRSDVVFADSCGECPEFCALAW</sequence>
<dbReference type="Gene3D" id="3.40.50.150">
    <property type="entry name" value="Vaccinia Virus protein VP39"/>
    <property type="match status" value="2"/>
</dbReference>
<evidence type="ECO:0000256" key="1">
    <source>
        <dbReference type="ARBA" id="ARBA00011900"/>
    </source>
</evidence>
<proteinExistence type="predicted"/>
<accession>A0ABY3ZPC3</accession>
<keyword evidence="8" id="KW-1185">Reference proteome</keyword>
<keyword evidence="3" id="KW-0808">Transferase</keyword>
<evidence type="ECO:0000313" key="7">
    <source>
        <dbReference type="EMBL" id="UOA15990.1"/>
    </source>
</evidence>
<dbReference type="InterPro" id="IPR050953">
    <property type="entry name" value="N4_N6_ade-DNA_methylase"/>
</dbReference>
<dbReference type="PANTHER" id="PTHR33841">
    <property type="entry name" value="DNA METHYLTRANSFERASE YEEA-RELATED"/>
    <property type="match status" value="1"/>
</dbReference>
<dbReference type="SUPFAM" id="SSF53335">
    <property type="entry name" value="S-adenosyl-L-methionine-dependent methyltransferases"/>
    <property type="match status" value="1"/>
</dbReference>
<dbReference type="PRINTS" id="PR00507">
    <property type="entry name" value="N12N6MTFRASE"/>
</dbReference>
<dbReference type="EC" id="2.1.1.72" evidence="1"/>
<evidence type="ECO:0000256" key="4">
    <source>
        <dbReference type="ARBA" id="ARBA00022691"/>
    </source>
</evidence>
<dbReference type="InterPro" id="IPR011639">
    <property type="entry name" value="MethylTrfase_TaqI-like_dom"/>
</dbReference>
<evidence type="ECO:0000256" key="3">
    <source>
        <dbReference type="ARBA" id="ARBA00022679"/>
    </source>
</evidence>
<dbReference type="EMBL" id="CP085144">
    <property type="protein sequence ID" value="UOA15990.1"/>
    <property type="molecule type" value="Genomic_DNA"/>
</dbReference>
<feature type="domain" description="Type II methyltransferase M.TaqI-like" evidence="6">
    <location>
        <begin position="360"/>
        <end position="612"/>
    </location>
</feature>